<organism evidence="10 11">
    <name type="scientific">Ezakiella coagulans</name>
    <dbReference type="NCBI Taxonomy" id="46507"/>
    <lineage>
        <taxon>Bacteria</taxon>
        <taxon>Bacillati</taxon>
        <taxon>Bacillota</taxon>
        <taxon>Tissierellia</taxon>
        <taxon>Ezakiella</taxon>
    </lineage>
</organism>
<keyword evidence="11" id="KW-1185">Reference proteome</keyword>
<comment type="caution">
    <text evidence="10">The sequence shown here is derived from an EMBL/GenBank/DDBJ whole genome shotgun (WGS) entry which is preliminary data.</text>
</comment>
<comment type="catalytic activity">
    <reaction evidence="6">
        <text>arsenic triglutathione + [thioredoxin]-dithiol + S-adenosyl-L-methionine + 2 H2O = methylarsonous acid + [thioredoxin]-disulfide + 3 glutathione + S-adenosyl-L-homocysteine + H(+)</text>
        <dbReference type="Rhea" id="RHEA:69460"/>
        <dbReference type="Rhea" id="RHEA-COMP:10698"/>
        <dbReference type="Rhea" id="RHEA-COMP:10700"/>
        <dbReference type="ChEBI" id="CHEBI:15377"/>
        <dbReference type="ChEBI" id="CHEBI:15378"/>
        <dbReference type="ChEBI" id="CHEBI:17826"/>
        <dbReference type="ChEBI" id="CHEBI:29950"/>
        <dbReference type="ChEBI" id="CHEBI:50058"/>
        <dbReference type="ChEBI" id="CHEBI:57856"/>
        <dbReference type="ChEBI" id="CHEBI:57925"/>
        <dbReference type="ChEBI" id="CHEBI:59789"/>
        <dbReference type="ChEBI" id="CHEBI:183640"/>
        <dbReference type="EC" id="2.1.1.137"/>
    </reaction>
</comment>
<dbReference type="Pfam" id="PF13847">
    <property type="entry name" value="Methyltransf_31"/>
    <property type="match status" value="1"/>
</dbReference>
<accession>A0A2U1E495</accession>
<comment type="catalytic activity">
    <reaction evidence="7">
        <text>arsenic triglutathione + 2 [thioredoxin]-dithiol + 2 S-adenosyl-L-methionine + H2O = dimethylarsinous acid + 2 [thioredoxin]-disulfide + 3 glutathione + 2 S-adenosyl-L-homocysteine + 2 H(+)</text>
        <dbReference type="Rhea" id="RHEA:69464"/>
        <dbReference type="Rhea" id="RHEA-COMP:10698"/>
        <dbReference type="Rhea" id="RHEA-COMP:10700"/>
        <dbReference type="ChEBI" id="CHEBI:15377"/>
        <dbReference type="ChEBI" id="CHEBI:15378"/>
        <dbReference type="ChEBI" id="CHEBI:23808"/>
        <dbReference type="ChEBI" id="CHEBI:29950"/>
        <dbReference type="ChEBI" id="CHEBI:50058"/>
        <dbReference type="ChEBI" id="CHEBI:57856"/>
        <dbReference type="ChEBI" id="CHEBI:57925"/>
        <dbReference type="ChEBI" id="CHEBI:59789"/>
        <dbReference type="ChEBI" id="CHEBI:183640"/>
        <dbReference type="EC" id="2.1.1.137"/>
    </reaction>
</comment>
<dbReference type="InterPro" id="IPR025714">
    <property type="entry name" value="Methyltranfer_dom"/>
</dbReference>
<proteinExistence type="inferred from homology"/>
<evidence type="ECO:0000256" key="3">
    <source>
        <dbReference type="ARBA" id="ARBA00034487"/>
    </source>
</evidence>
<evidence type="ECO:0000256" key="6">
    <source>
        <dbReference type="ARBA" id="ARBA00047941"/>
    </source>
</evidence>
<feature type="domain" description="Methyltransferase" evidence="9">
    <location>
        <begin position="64"/>
        <end position="182"/>
    </location>
</feature>
<evidence type="ECO:0000259" key="9">
    <source>
        <dbReference type="Pfam" id="PF13847"/>
    </source>
</evidence>
<comment type="catalytic activity">
    <reaction evidence="8">
        <text>arsenic triglutathione + 3 [thioredoxin]-dithiol + 3 S-adenosyl-L-methionine = trimethylarsine + 3 [thioredoxin]-disulfide + 3 glutathione + 3 S-adenosyl-L-homocysteine + 3 H(+)</text>
        <dbReference type="Rhea" id="RHEA:69432"/>
        <dbReference type="Rhea" id="RHEA-COMP:10698"/>
        <dbReference type="Rhea" id="RHEA-COMP:10700"/>
        <dbReference type="ChEBI" id="CHEBI:15378"/>
        <dbReference type="ChEBI" id="CHEBI:27130"/>
        <dbReference type="ChEBI" id="CHEBI:29950"/>
        <dbReference type="ChEBI" id="CHEBI:50058"/>
        <dbReference type="ChEBI" id="CHEBI:57856"/>
        <dbReference type="ChEBI" id="CHEBI:57925"/>
        <dbReference type="ChEBI" id="CHEBI:59789"/>
        <dbReference type="ChEBI" id="CHEBI:183640"/>
        <dbReference type="EC" id="2.1.1.137"/>
    </reaction>
</comment>
<keyword evidence="10" id="KW-0489">Methyltransferase</keyword>
<reference evidence="10 11" key="1">
    <citation type="submission" date="2018-04" db="EMBL/GenBank/DDBJ databases">
        <title>Genomic Encyclopedia of Type Strains, Phase IV (KMG-IV): sequencing the most valuable type-strain genomes for metagenomic binning, comparative biology and taxonomic classification.</title>
        <authorList>
            <person name="Goeker M."/>
        </authorList>
    </citation>
    <scope>NUCLEOTIDE SEQUENCE [LARGE SCALE GENOMIC DNA]</scope>
    <source>
        <strain evidence="10 11">DSM 20705</strain>
    </source>
</reference>
<keyword evidence="2" id="KW-0949">S-adenosyl-L-methionine</keyword>
<evidence type="ECO:0000256" key="7">
    <source>
        <dbReference type="ARBA" id="ARBA00047943"/>
    </source>
</evidence>
<dbReference type="Gene3D" id="3.40.50.150">
    <property type="entry name" value="Vaccinia Virus protein VP39"/>
    <property type="match status" value="1"/>
</dbReference>
<dbReference type="EMBL" id="QEKV01000004">
    <property type="protein sequence ID" value="PVY94519.1"/>
    <property type="molecule type" value="Genomic_DNA"/>
</dbReference>
<dbReference type="EC" id="2.1.1.137" evidence="4"/>
<dbReference type="PROSITE" id="PS51608">
    <property type="entry name" value="SAM_MT_UBIE"/>
    <property type="match status" value="1"/>
</dbReference>
<dbReference type="PANTHER" id="PTHR43675:SF8">
    <property type="entry name" value="ARSENITE METHYLTRANSFERASE"/>
    <property type="match status" value="1"/>
</dbReference>
<dbReference type="GO" id="GO:0030791">
    <property type="term" value="F:arsenite methyltransferase activity"/>
    <property type="evidence" value="ECO:0007669"/>
    <property type="project" value="UniProtKB-EC"/>
</dbReference>
<dbReference type="RefSeq" id="WP_116479973.1">
    <property type="nucleotide sequence ID" value="NZ_QEKV01000004.1"/>
</dbReference>
<name>A0A2U1E495_9FIRM</name>
<dbReference type="CDD" id="cd02440">
    <property type="entry name" value="AdoMet_MTases"/>
    <property type="match status" value="1"/>
</dbReference>
<evidence type="ECO:0000256" key="1">
    <source>
        <dbReference type="ARBA" id="ARBA00022679"/>
    </source>
</evidence>
<dbReference type="Proteomes" id="UP000245793">
    <property type="component" value="Unassembled WGS sequence"/>
</dbReference>
<dbReference type="InterPro" id="IPR026669">
    <property type="entry name" value="Arsenite_MeTrfase-like"/>
</dbReference>
<dbReference type="AlphaFoldDB" id="A0A2U1E495"/>
<keyword evidence="1 10" id="KW-0808">Transferase</keyword>
<gene>
    <name evidence="10" type="ORF">C7381_10420</name>
</gene>
<evidence type="ECO:0000256" key="2">
    <source>
        <dbReference type="ARBA" id="ARBA00022691"/>
    </source>
</evidence>
<evidence type="ECO:0000256" key="8">
    <source>
        <dbReference type="ARBA" id="ARBA00048428"/>
    </source>
</evidence>
<dbReference type="SUPFAM" id="SSF53335">
    <property type="entry name" value="S-adenosyl-L-methionine-dependent methyltransferases"/>
    <property type="match status" value="1"/>
</dbReference>
<evidence type="ECO:0000313" key="10">
    <source>
        <dbReference type="EMBL" id="PVY94519.1"/>
    </source>
</evidence>
<dbReference type="InterPro" id="IPR004033">
    <property type="entry name" value="UbiE/COQ5_MeTrFase"/>
</dbReference>
<dbReference type="PANTHER" id="PTHR43675">
    <property type="entry name" value="ARSENITE METHYLTRANSFERASE"/>
    <property type="match status" value="1"/>
</dbReference>
<evidence type="ECO:0000256" key="4">
    <source>
        <dbReference type="ARBA" id="ARBA00034521"/>
    </source>
</evidence>
<sequence length="191" mass="21400">MAEKFNTKKYVDEFYKRIAQNNRVSDEEKQRAVAYSLGYTDEDIELGGDLGLGCGNPIQNAKLKEGDWLLDLGCGKGVDVFKAARELNGTGKAVGIDRLPEMIEKANAIRDKRHFDNADFVVSDIDNINLPDNTFDVVISNCVINLLEDKEKVYREIFRVLKPGGRVSISDIIQIKQLPKNILADPIFHAT</sequence>
<dbReference type="GO" id="GO:0032259">
    <property type="term" value="P:methylation"/>
    <property type="evidence" value="ECO:0007669"/>
    <property type="project" value="UniProtKB-KW"/>
</dbReference>
<dbReference type="InterPro" id="IPR029063">
    <property type="entry name" value="SAM-dependent_MTases_sf"/>
</dbReference>
<evidence type="ECO:0000313" key="11">
    <source>
        <dbReference type="Proteomes" id="UP000245793"/>
    </source>
</evidence>
<evidence type="ECO:0000256" key="5">
    <source>
        <dbReference type="ARBA" id="ARBA00034545"/>
    </source>
</evidence>
<comment type="similarity">
    <text evidence="3">Belongs to the methyltransferase superfamily. Arsenite methyltransferase family.</text>
</comment>
<protein>
    <recommendedName>
        <fullName evidence="5">Arsenite methyltransferase</fullName>
        <ecNumber evidence="4">2.1.1.137</ecNumber>
    </recommendedName>
</protein>